<evidence type="ECO:0000256" key="1">
    <source>
        <dbReference type="SAM" id="SignalP"/>
    </source>
</evidence>
<sequence precursor="true">MNKPLAACALAIAAILAATPAIATAEMPYLKPLRRAQMYNWHAQYAYTDYGVPTSLVVPPTAQLQTNWSWGAPSMRVSRIDHQFTRNYAGPGMPGPWAYTPHNPADTAQFGVYYVRAPWYPTQP</sequence>
<name>A0A517U5S6_9BACT</name>
<dbReference type="KEGG" id="llh:I41_51980"/>
<dbReference type="EMBL" id="CP036339">
    <property type="protein sequence ID" value="QDT75953.1"/>
    <property type="molecule type" value="Genomic_DNA"/>
</dbReference>
<gene>
    <name evidence="2" type="ORF">I41_51980</name>
</gene>
<protein>
    <submittedName>
        <fullName evidence="2">Uncharacterized protein</fullName>
    </submittedName>
</protein>
<dbReference type="RefSeq" id="WP_145435717.1">
    <property type="nucleotide sequence ID" value="NZ_CP036339.1"/>
</dbReference>
<proteinExistence type="predicted"/>
<dbReference type="OrthoDB" id="211632at2"/>
<keyword evidence="3" id="KW-1185">Reference proteome</keyword>
<accession>A0A517U5S6</accession>
<keyword evidence="1" id="KW-0732">Signal</keyword>
<evidence type="ECO:0000313" key="2">
    <source>
        <dbReference type="EMBL" id="QDT75953.1"/>
    </source>
</evidence>
<reference evidence="2 3" key="1">
    <citation type="submission" date="2019-02" db="EMBL/GenBank/DDBJ databases">
        <title>Deep-cultivation of Planctomycetes and their phenomic and genomic characterization uncovers novel biology.</title>
        <authorList>
            <person name="Wiegand S."/>
            <person name="Jogler M."/>
            <person name="Boedeker C."/>
            <person name="Pinto D."/>
            <person name="Vollmers J."/>
            <person name="Rivas-Marin E."/>
            <person name="Kohn T."/>
            <person name="Peeters S.H."/>
            <person name="Heuer A."/>
            <person name="Rast P."/>
            <person name="Oberbeckmann S."/>
            <person name="Bunk B."/>
            <person name="Jeske O."/>
            <person name="Meyerdierks A."/>
            <person name="Storesund J.E."/>
            <person name="Kallscheuer N."/>
            <person name="Luecker S."/>
            <person name="Lage O.M."/>
            <person name="Pohl T."/>
            <person name="Merkel B.J."/>
            <person name="Hornburger P."/>
            <person name="Mueller R.-W."/>
            <person name="Bruemmer F."/>
            <person name="Labrenz M."/>
            <person name="Spormann A.M."/>
            <person name="Op den Camp H."/>
            <person name="Overmann J."/>
            <person name="Amann R."/>
            <person name="Jetten M.S.M."/>
            <person name="Mascher T."/>
            <person name="Medema M.H."/>
            <person name="Devos D.P."/>
            <person name="Kaster A.-K."/>
            <person name="Ovreas L."/>
            <person name="Rohde M."/>
            <person name="Galperin M.Y."/>
            <person name="Jogler C."/>
        </authorList>
    </citation>
    <scope>NUCLEOTIDE SEQUENCE [LARGE SCALE GENOMIC DNA]</scope>
    <source>
        <strain evidence="2 3">I41</strain>
    </source>
</reference>
<organism evidence="2 3">
    <name type="scientific">Lacipirellula limnantheis</name>
    <dbReference type="NCBI Taxonomy" id="2528024"/>
    <lineage>
        <taxon>Bacteria</taxon>
        <taxon>Pseudomonadati</taxon>
        <taxon>Planctomycetota</taxon>
        <taxon>Planctomycetia</taxon>
        <taxon>Pirellulales</taxon>
        <taxon>Lacipirellulaceae</taxon>
        <taxon>Lacipirellula</taxon>
    </lineage>
</organism>
<feature type="signal peptide" evidence="1">
    <location>
        <begin position="1"/>
        <end position="23"/>
    </location>
</feature>
<dbReference type="Proteomes" id="UP000317909">
    <property type="component" value="Chromosome"/>
</dbReference>
<feature type="chain" id="PRO_5021761298" evidence="1">
    <location>
        <begin position="24"/>
        <end position="124"/>
    </location>
</feature>
<evidence type="ECO:0000313" key="3">
    <source>
        <dbReference type="Proteomes" id="UP000317909"/>
    </source>
</evidence>
<dbReference type="AlphaFoldDB" id="A0A517U5S6"/>